<dbReference type="RefSeq" id="WP_250873677.1">
    <property type="nucleotide sequence ID" value="NZ_JALXFV010000005.1"/>
</dbReference>
<evidence type="ECO:0000313" key="4">
    <source>
        <dbReference type="Proteomes" id="UP001597187"/>
    </source>
</evidence>
<keyword evidence="4" id="KW-1185">Reference proteome</keyword>
<proteinExistence type="predicted"/>
<evidence type="ECO:0000256" key="1">
    <source>
        <dbReference type="SAM" id="Phobius"/>
    </source>
</evidence>
<dbReference type="Pfam" id="PF25933">
    <property type="entry name" value="DUF7978"/>
    <property type="match status" value="1"/>
</dbReference>
<keyword evidence="1" id="KW-1133">Transmembrane helix</keyword>
<dbReference type="InterPro" id="IPR058284">
    <property type="entry name" value="DUF7978"/>
</dbReference>
<organism evidence="3 4">
    <name type="scientific">Halomarina rubra</name>
    <dbReference type="NCBI Taxonomy" id="2071873"/>
    <lineage>
        <taxon>Archaea</taxon>
        <taxon>Methanobacteriati</taxon>
        <taxon>Methanobacteriota</taxon>
        <taxon>Stenosarchaea group</taxon>
        <taxon>Halobacteria</taxon>
        <taxon>Halobacteriales</taxon>
        <taxon>Natronomonadaceae</taxon>
        <taxon>Halomarina</taxon>
    </lineage>
</organism>
<feature type="transmembrane region" description="Helical" evidence="1">
    <location>
        <begin position="136"/>
        <end position="158"/>
    </location>
</feature>
<sequence length="199" mass="19764">MSQRASSRSASDRRVGSVAAGGAAAGVVAWLLGYAVTFLAAGDQVEQSLADLNSIVGFVGGSEVPTWKAISWLYLNAHMAVIRVTGLPGGSRSYDIIAESDSANAPLLYVLPPLAILLVTVAVVAIAGARDVVSGAVGGAAVVVGYFLVTGVVALLSAHSFGGSVTVAVALVPALLLAGFAYPLVCGSVGGALVGLVRS</sequence>
<dbReference type="Proteomes" id="UP001597187">
    <property type="component" value="Unassembled WGS sequence"/>
</dbReference>
<feature type="domain" description="DUF7978" evidence="2">
    <location>
        <begin position="1"/>
        <end position="197"/>
    </location>
</feature>
<protein>
    <submittedName>
        <fullName evidence="3">Transporter</fullName>
    </submittedName>
</protein>
<evidence type="ECO:0000259" key="2">
    <source>
        <dbReference type="Pfam" id="PF25933"/>
    </source>
</evidence>
<reference evidence="3 4" key="1">
    <citation type="journal article" date="2019" name="Int. J. Syst. Evol. Microbiol.">
        <title>The Global Catalogue of Microorganisms (GCM) 10K type strain sequencing project: providing services to taxonomists for standard genome sequencing and annotation.</title>
        <authorList>
            <consortium name="The Broad Institute Genomics Platform"/>
            <consortium name="The Broad Institute Genome Sequencing Center for Infectious Disease"/>
            <person name="Wu L."/>
            <person name="Ma J."/>
        </authorList>
    </citation>
    <scope>NUCLEOTIDE SEQUENCE [LARGE SCALE GENOMIC DNA]</scope>
    <source>
        <strain evidence="3 4">CGMCC 1.12563</strain>
    </source>
</reference>
<dbReference type="EMBL" id="JBHUDC010000005">
    <property type="protein sequence ID" value="MFD1513706.1"/>
    <property type="molecule type" value="Genomic_DNA"/>
</dbReference>
<dbReference type="AlphaFoldDB" id="A0ABD6AWD3"/>
<accession>A0ABD6AWD3</accession>
<keyword evidence="1" id="KW-0812">Transmembrane</keyword>
<gene>
    <name evidence="3" type="ORF">ACFSBT_10495</name>
</gene>
<feature type="transmembrane region" description="Helical" evidence="1">
    <location>
        <begin position="107"/>
        <end position="129"/>
    </location>
</feature>
<comment type="caution">
    <text evidence="3">The sequence shown here is derived from an EMBL/GenBank/DDBJ whole genome shotgun (WGS) entry which is preliminary data.</text>
</comment>
<name>A0ABD6AWD3_9EURY</name>
<feature type="transmembrane region" description="Helical" evidence="1">
    <location>
        <begin position="170"/>
        <end position="197"/>
    </location>
</feature>
<keyword evidence="1" id="KW-0472">Membrane</keyword>
<feature type="transmembrane region" description="Helical" evidence="1">
    <location>
        <begin position="20"/>
        <end position="41"/>
    </location>
</feature>
<evidence type="ECO:0000313" key="3">
    <source>
        <dbReference type="EMBL" id="MFD1513706.1"/>
    </source>
</evidence>